<dbReference type="AlphaFoldDB" id="A0A9N9MLA7"/>
<dbReference type="Proteomes" id="UP001152799">
    <property type="component" value="Chromosome 3"/>
</dbReference>
<accession>A0A9N9MLA7</accession>
<reference evidence="1" key="1">
    <citation type="submission" date="2022-01" db="EMBL/GenBank/DDBJ databases">
        <authorList>
            <person name="King R."/>
        </authorList>
    </citation>
    <scope>NUCLEOTIDE SEQUENCE</scope>
</reference>
<gene>
    <name evidence="1" type="ORF">CEUTPL_LOCUS6619</name>
</gene>
<protein>
    <submittedName>
        <fullName evidence="1">Uncharacterized protein</fullName>
    </submittedName>
</protein>
<evidence type="ECO:0000313" key="2">
    <source>
        <dbReference type="Proteomes" id="UP001152799"/>
    </source>
</evidence>
<name>A0A9N9MLA7_9CUCU</name>
<proteinExistence type="predicted"/>
<organism evidence="1 2">
    <name type="scientific">Ceutorhynchus assimilis</name>
    <name type="common">cabbage seed weevil</name>
    <dbReference type="NCBI Taxonomy" id="467358"/>
    <lineage>
        <taxon>Eukaryota</taxon>
        <taxon>Metazoa</taxon>
        <taxon>Ecdysozoa</taxon>
        <taxon>Arthropoda</taxon>
        <taxon>Hexapoda</taxon>
        <taxon>Insecta</taxon>
        <taxon>Pterygota</taxon>
        <taxon>Neoptera</taxon>
        <taxon>Endopterygota</taxon>
        <taxon>Coleoptera</taxon>
        <taxon>Polyphaga</taxon>
        <taxon>Cucujiformia</taxon>
        <taxon>Curculionidae</taxon>
        <taxon>Ceutorhynchinae</taxon>
        <taxon>Ceutorhynchus</taxon>
    </lineage>
</organism>
<keyword evidence="2" id="KW-1185">Reference proteome</keyword>
<evidence type="ECO:0000313" key="1">
    <source>
        <dbReference type="EMBL" id="CAG9766025.1"/>
    </source>
</evidence>
<dbReference type="EMBL" id="OU892279">
    <property type="protein sequence ID" value="CAG9766025.1"/>
    <property type="molecule type" value="Genomic_DNA"/>
</dbReference>
<sequence length="152" mass="17914">MVDTETALKSNNTTNADCTREKETIIKLVKMIWASKKPLSRDLEATTLFLRLRQELFKTQRCLRPNSANAAMMEVIKEQHAESRNERKEEFSVLSNLMEMQNQQREKLQNLFEKLVDKEIGRKKKGLIKNQSQTRNSRNMYPATLMYPLFSW</sequence>